<reference evidence="2 3" key="1">
    <citation type="submission" date="2019-09" db="EMBL/GenBank/DDBJ databases">
        <title>Bird 10,000 Genomes (B10K) Project - Family phase.</title>
        <authorList>
            <person name="Zhang G."/>
        </authorList>
    </citation>
    <scope>NUCLEOTIDE SEQUENCE [LARGE SCALE GENOMIC DNA]</scope>
    <source>
        <strain evidence="2">B10K-DU-029-32</strain>
        <tissue evidence="2">Liver or heart</tissue>
    </source>
</reference>
<dbReference type="EMBL" id="VZTJ01003767">
    <property type="protein sequence ID" value="NXC05711.1"/>
    <property type="molecule type" value="Genomic_DNA"/>
</dbReference>
<feature type="non-terminal residue" evidence="2">
    <location>
        <position position="1"/>
    </location>
</feature>
<dbReference type="PROSITE" id="PS50057">
    <property type="entry name" value="FERM_3"/>
    <property type="match status" value="1"/>
</dbReference>
<dbReference type="Proteomes" id="UP000526602">
    <property type="component" value="Unassembled WGS sequence"/>
</dbReference>
<proteinExistence type="predicted"/>
<keyword evidence="3" id="KW-1185">Reference proteome</keyword>
<feature type="domain" description="FERM" evidence="1">
    <location>
        <begin position="1"/>
        <end position="52"/>
    </location>
</feature>
<sequence length="52" mass="6212">ASLTPRPPPDEPCLQLRRNVFFPKSQELELQEEELLRLLYEEAREQLRGGRY</sequence>
<protein>
    <submittedName>
        <fullName evidence="2">FRMD8 protein</fullName>
    </submittedName>
</protein>
<dbReference type="InterPro" id="IPR000299">
    <property type="entry name" value="FERM_domain"/>
</dbReference>
<evidence type="ECO:0000313" key="3">
    <source>
        <dbReference type="Proteomes" id="UP000526602"/>
    </source>
</evidence>
<dbReference type="AlphaFoldDB" id="A0A7K8GMX3"/>
<organism evidence="2 3">
    <name type="scientific">Orthonyx spaldingii</name>
    <name type="common">Chowchilla</name>
    <dbReference type="NCBI Taxonomy" id="38397"/>
    <lineage>
        <taxon>Eukaryota</taxon>
        <taxon>Metazoa</taxon>
        <taxon>Chordata</taxon>
        <taxon>Craniata</taxon>
        <taxon>Vertebrata</taxon>
        <taxon>Euteleostomi</taxon>
        <taxon>Archelosauria</taxon>
        <taxon>Archosauria</taxon>
        <taxon>Dinosauria</taxon>
        <taxon>Saurischia</taxon>
        <taxon>Theropoda</taxon>
        <taxon>Coelurosauria</taxon>
        <taxon>Aves</taxon>
        <taxon>Neognathae</taxon>
        <taxon>Neoaves</taxon>
        <taxon>Telluraves</taxon>
        <taxon>Australaves</taxon>
        <taxon>Passeriformes</taxon>
        <taxon>Corvoidea</taxon>
        <taxon>Orthonychidae</taxon>
        <taxon>Orthonyx</taxon>
    </lineage>
</organism>
<feature type="non-terminal residue" evidence="2">
    <location>
        <position position="52"/>
    </location>
</feature>
<name>A0A7K8GMX3_ORTSP</name>
<accession>A0A7K8GMX3</accession>
<gene>
    <name evidence="2" type="primary">Frmd8</name>
    <name evidence="2" type="ORF">ORTSPA_R15411</name>
</gene>
<evidence type="ECO:0000313" key="2">
    <source>
        <dbReference type="EMBL" id="NXC05711.1"/>
    </source>
</evidence>
<evidence type="ECO:0000259" key="1">
    <source>
        <dbReference type="PROSITE" id="PS50057"/>
    </source>
</evidence>
<comment type="caution">
    <text evidence="2">The sequence shown here is derived from an EMBL/GenBank/DDBJ whole genome shotgun (WGS) entry which is preliminary data.</text>
</comment>